<feature type="compositionally biased region" description="Basic and acidic residues" evidence="1">
    <location>
        <begin position="305"/>
        <end position="314"/>
    </location>
</feature>
<gene>
    <name evidence="2" type="ORF">ACFQO7_22300</name>
</gene>
<reference evidence="3" key="1">
    <citation type="journal article" date="2019" name="Int. J. Syst. Evol. Microbiol.">
        <title>The Global Catalogue of Microorganisms (GCM) 10K type strain sequencing project: providing services to taxonomists for standard genome sequencing and annotation.</title>
        <authorList>
            <consortium name="The Broad Institute Genomics Platform"/>
            <consortium name="The Broad Institute Genome Sequencing Center for Infectious Disease"/>
            <person name="Wu L."/>
            <person name="Ma J."/>
        </authorList>
    </citation>
    <scope>NUCLEOTIDE SEQUENCE [LARGE SCALE GENOMIC DNA]</scope>
    <source>
        <strain evidence="3">CGMCC 1.9106</strain>
    </source>
</reference>
<evidence type="ECO:0000313" key="3">
    <source>
        <dbReference type="Proteomes" id="UP001596392"/>
    </source>
</evidence>
<proteinExistence type="predicted"/>
<feature type="compositionally biased region" description="Polar residues" evidence="1">
    <location>
        <begin position="289"/>
        <end position="303"/>
    </location>
</feature>
<comment type="caution">
    <text evidence="2">The sequence shown here is derived from an EMBL/GenBank/DDBJ whole genome shotgun (WGS) entry which is preliminary data.</text>
</comment>
<feature type="region of interest" description="Disordered" evidence="1">
    <location>
        <begin position="289"/>
        <end position="314"/>
    </location>
</feature>
<protein>
    <submittedName>
        <fullName evidence="2">Uncharacterized protein</fullName>
    </submittedName>
</protein>
<dbReference type="EMBL" id="JBHTAC010000024">
    <property type="protein sequence ID" value="MFC7245217.1"/>
    <property type="molecule type" value="Genomic_DNA"/>
</dbReference>
<evidence type="ECO:0000256" key="1">
    <source>
        <dbReference type="SAM" id="MobiDB-lite"/>
    </source>
</evidence>
<name>A0ABW2GZB5_9ACTN</name>
<organism evidence="2 3">
    <name type="scientific">Catellatospora aurea</name>
    <dbReference type="NCBI Taxonomy" id="1337874"/>
    <lineage>
        <taxon>Bacteria</taxon>
        <taxon>Bacillati</taxon>
        <taxon>Actinomycetota</taxon>
        <taxon>Actinomycetes</taxon>
        <taxon>Micromonosporales</taxon>
        <taxon>Micromonosporaceae</taxon>
        <taxon>Catellatospora</taxon>
    </lineage>
</organism>
<dbReference type="Proteomes" id="UP001596392">
    <property type="component" value="Unassembled WGS sequence"/>
</dbReference>
<sequence length="314" mass="35248">MNEQFTLEVQLNVEHTAGSFGEIAYRWFDDVSARVAAEARAAVAPFTATVGRPPTPFGPLGEPGTIFGVVQCTRMKTAFESTTTERNASAAGMRWLRTQLADMPAQASMWFGRLDEHGHRSGRLLYLRARRLADSPDWLRLEAYLDEPEFTDPVRGQDRQQRYLEAAWPFADEFDPGFGDIDYTFNGETTFETSLRSPERPRPWWDHTSSVNHCREFLRGYSWLTILPKELAAVVGGAGALTASGAFGQVRQLRHGGLWLLATDDYRDYDQAAVERVFRALAPALRAGTPTQWPRKSGESPQRQVFRDAARTGS</sequence>
<evidence type="ECO:0000313" key="2">
    <source>
        <dbReference type="EMBL" id="MFC7245217.1"/>
    </source>
</evidence>
<accession>A0ABW2GZB5</accession>
<dbReference type="RefSeq" id="WP_376808162.1">
    <property type="nucleotide sequence ID" value="NZ_JBHTAC010000024.1"/>
</dbReference>
<keyword evidence="3" id="KW-1185">Reference proteome</keyword>